<evidence type="ECO:0008006" key="4">
    <source>
        <dbReference type="Google" id="ProtNLM"/>
    </source>
</evidence>
<keyword evidence="3" id="KW-1185">Reference proteome</keyword>
<keyword evidence="1" id="KW-0812">Transmembrane</keyword>
<evidence type="ECO:0000313" key="2">
    <source>
        <dbReference type="EMBL" id="NEK24718.1"/>
    </source>
</evidence>
<reference evidence="2 3" key="1">
    <citation type="submission" date="2020-01" db="EMBL/GenBank/DDBJ databases">
        <title>Sulfitobacter sediminilitoris sp. nov., isolated from a tidal flat.</title>
        <authorList>
            <person name="Park S."/>
            <person name="Yoon J.-H."/>
        </authorList>
    </citation>
    <scope>NUCLEOTIDE SEQUENCE [LARGE SCALE GENOMIC DNA]</scope>
    <source>
        <strain evidence="2 3">JBTF-M27</strain>
    </source>
</reference>
<feature type="transmembrane region" description="Helical" evidence="1">
    <location>
        <begin position="28"/>
        <end position="47"/>
    </location>
</feature>
<proteinExistence type="predicted"/>
<keyword evidence="1" id="KW-0472">Membrane</keyword>
<protein>
    <recommendedName>
        <fullName evidence="4">Flp family type IVb pilin</fullName>
    </recommendedName>
</protein>
<evidence type="ECO:0000256" key="1">
    <source>
        <dbReference type="SAM" id="Phobius"/>
    </source>
</evidence>
<organism evidence="2 3">
    <name type="scientific">Sulfitobacter sediminilitoris</name>
    <dbReference type="NCBI Taxonomy" id="2698830"/>
    <lineage>
        <taxon>Bacteria</taxon>
        <taxon>Pseudomonadati</taxon>
        <taxon>Pseudomonadota</taxon>
        <taxon>Alphaproteobacteria</taxon>
        <taxon>Rhodobacterales</taxon>
        <taxon>Roseobacteraceae</taxon>
        <taxon>Sulfitobacter</taxon>
    </lineage>
</organism>
<dbReference type="Proteomes" id="UP000468591">
    <property type="component" value="Unassembled WGS sequence"/>
</dbReference>
<accession>A0A6P0CHE5</accession>
<dbReference type="RefSeq" id="WP_164355643.1">
    <property type="nucleotide sequence ID" value="NZ_JAABNT010000020.1"/>
</dbReference>
<name>A0A6P0CHE5_9RHOB</name>
<comment type="caution">
    <text evidence="2">The sequence shown here is derived from an EMBL/GenBank/DDBJ whole genome shotgun (WGS) entry which is preliminary data.</text>
</comment>
<evidence type="ECO:0000313" key="3">
    <source>
        <dbReference type="Proteomes" id="UP000468591"/>
    </source>
</evidence>
<dbReference type="EMBL" id="JAABNT010000020">
    <property type="protein sequence ID" value="NEK24718.1"/>
    <property type="molecule type" value="Genomic_DNA"/>
</dbReference>
<keyword evidence="1" id="KW-1133">Transmembrane helix</keyword>
<dbReference type="AlphaFoldDB" id="A0A6P0CHE5"/>
<sequence>MISNFGLYLATLVHRFRKEEDGLALTEYLILLGLLTGAVIVAVLAFGTQLGVLWQEWATWLENETRLGAPS</sequence>
<gene>
    <name evidence="2" type="ORF">GV827_20290</name>
</gene>